<dbReference type="Gene3D" id="1.10.3190.10">
    <property type="entry name" value="yfbu gene product, domain 2"/>
    <property type="match status" value="1"/>
</dbReference>
<evidence type="ECO:0000313" key="1">
    <source>
        <dbReference type="EMBL" id="RCK04113.1"/>
    </source>
</evidence>
<keyword evidence="2" id="KW-1185">Reference proteome</keyword>
<dbReference type="Proteomes" id="UP000252419">
    <property type="component" value="Unassembled WGS sequence"/>
</dbReference>
<proteinExistence type="predicted"/>
<gene>
    <name evidence="1" type="ORF">TH5_21765</name>
</gene>
<sequence length="231" mass="26604">MTPKTERFEMRLDPTLMSRLDQWSAENGGVSRAEAARELILHGLDRTNRHGVHFSDGEKLIIAMLADLHKEERRREIDTSKVMEAIYGGHLWALKWEMQGLFHNHVDSPGVVSLVVDVLDMWNFIEEAVEKFSSTERKKLVDELGAIGETPKFHGFDGNYESDYVGVADHLINRMKRFQRFKGRELNSHRPVVTRYAQMAQKFEPIRANLGMRQTIRLSLSEVTALLKLDT</sequence>
<accession>A0A367U8S9</accession>
<dbReference type="Pfam" id="PF03887">
    <property type="entry name" value="YfbU"/>
    <property type="match status" value="1"/>
</dbReference>
<comment type="caution">
    <text evidence="1">The sequence shown here is derived from an EMBL/GenBank/DDBJ whole genome shotgun (WGS) entry which is preliminary data.</text>
</comment>
<reference evidence="1 2" key="1">
    <citation type="submission" date="2014-07" db="EMBL/GenBank/DDBJ databases">
        <title>Draft genome sequence of Thalassospira xianhensis P-4 (MCCC 1A02616).</title>
        <authorList>
            <person name="Lai Q."/>
            <person name="Shao Z."/>
        </authorList>
    </citation>
    <scope>NUCLEOTIDE SEQUENCE [LARGE SCALE GENOMIC DNA]</scope>
    <source>
        <strain evidence="1 2">MCCC 1A02616</strain>
    </source>
</reference>
<dbReference type="AlphaFoldDB" id="A0A367U8S9"/>
<dbReference type="CDD" id="cd22231">
    <property type="entry name" value="RHH_NikR_HicB-like"/>
    <property type="match status" value="1"/>
</dbReference>
<dbReference type="SUPFAM" id="SSF116960">
    <property type="entry name" value="YfbU-like"/>
    <property type="match status" value="1"/>
</dbReference>
<dbReference type="InterPro" id="IPR023146">
    <property type="entry name" value="YfbU_alpha-helical_sf"/>
</dbReference>
<dbReference type="EMBL" id="JPWA01000037">
    <property type="protein sequence ID" value="RCK04113.1"/>
    <property type="molecule type" value="Genomic_DNA"/>
</dbReference>
<name>A0A367U8S9_9PROT</name>
<dbReference type="InterPro" id="IPR005587">
    <property type="entry name" value="UPF0304_YfbU"/>
</dbReference>
<dbReference type="RefSeq" id="WP_114123566.1">
    <property type="nucleotide sequence ID" value="NZ_JPWA01000037.1"/>
</dbReference>
<evidence type="ECO:0000313" key="2">
    <source>
        <dbReference type="Proteomes" id="UP000252419"/>
    </source>
</evidence>
<protein>
    <recommendedName>
        <fullName evidence="3">YfbU family protein</fullName>
    </recommendedName>
</protein>
<evidence type="ECO:0008006" key="3">
    <source>
        <dbReference type="Google" id="ProtNLM"/>
    </source>
</evidence>
<organism evidence="1 2">
    <name type="scientific">Thalassospira xianhensis MCCC 1A02616</name>
    <dbReference type="NCBI Taxonomy" id="1177929"/>
    <lineage>
        <taxon>Bacteria</taxon>
        <taxon>Pseudomonadati</taxon>
        <taxon>Pseudomonadota</taxon>
        <taxon>Alphaproteobacteria</taxon>
        <taxon>Rhodospirillales</taxon>
        <taxon>Thalassospiraceae</taxon>
        <taxon>Thalassospira</taxon>
    </lineage>
</organism>